<dbReference type="PANTHER" id="PTHR33490">
    <property type="entry name" value="BLR5614 PROTEIN-RELATED"/>
    <property type="match status" value="1"/>
</dbReference>
<dbReference type="eggNOG" id="COG1305">
    <property type="taxonomic scope" value="Bacteria"/>
</dbReference>
<dbReference type="SUPFAM" id="SSF54001">
    <property type="entry name" value="Cysteine proteinases"/>
    <property type="match status" value="1"/>
</dbReference>
<dbReference type="Pfam" id="PF08379">
    <property type="entry name" value="Bact_transglu_N"/>
    <property type="match status" value="1"/>
</dbReference>
<evidence type="ECO:0000313" key="2">
    <source>
        <dbReference type="EMBL" id="GAD48620.1"/>
    </source>
</evidence>
<gene>
    <name evidence="2" type="ORF">NT2_04_00310</name>
</gene>
<dbReference type="Proteomes" id="UP000016568">
    <property type="component" value="Unassembled WGS sequence"/>
</dbReference>
<dbReference type="RefSeq" id="WP_021689527.1">
    <property type="nucleotide sequence ID" value="NZ_BASZ01000004.1"/>
</dbReference>
<accession>U2YJJ6</accession>
<dbReference type="InterPro" id="IPR038765">
    <property type="entry name" value="Papain-like_cys_pep_sf"/>
</dbReference>
<sequence>MIYQVNHTSRVRYGAPVDLARFAIRLKPASWPGQTLLSYHMDVSPVPTHLAEEFGPYQVNNTLVSIDERLQELVVTSVFRMEVTPPPGIVDDGTDIATVRSAALRVGDIATFAPAPFLYGSRVVELEPEIGAWAASMLGDTAGIVPAIRALCSKIHAEFTYLPGVTDSDTPPLEAFRARHGVCQDFAHVMIAALRWYGIPAAYVSGYLRTEPPPGRPRLVGADAMHAWVNVWCGPRLGWVAIDPTNDRMVDQDYVTVAMGRDYADIAPVDGVFVGTPVQKMTTGVDVIPEA</sequence>
<dbReference type="OrthoDB" id="9804023at2"/>
<dbReference type="InterPro" id="IPR013589">
    <property type="entry name" value="Bac_transglu_N"/>
</dbReference>
<dbReference type="PANTHER" id="PTHR33490:SF7">
    <property type="entry name" value="BLR2979 PROTEIN"/>
    <property type="match status" value="1"/>
</dbReference>
<dbReference type="SMART" id="SM00460">
    <property type="entry name" value="TGc"/>
    <property type="match status" value="1"/>
</dbReference>
<dbReference type="Gene3D" id="3.10.620.30">
    <property type="match status" value="1"/>
</dbReference>
<name>U2YJJ6_9SPHN</name>
<reference evidence="2 3" key="1">
    <citation type="submission" date="2013-09" db="EMBL/GenBank/DDBJ databases">
        <title>Whole genome shotgun sequence of Novosphingobium tardaugens NBRC 16725.</title>
        <authorList>
            <person name="Isaki S."/>
            <person name="Hosoyama A."/>
            <person name="Tsuchikane K."/>
            <person name="Katsumata H."/>
            <person name="Ando Y."/>
            <person name="Yamazaki S."/>
            <person name="Fujita N."/>
        </authorList>
    </citation>
    <scope>NUCLEOTIDE SEQUENCE [LARGE SCALE GENOMIC DNA]</scope>
    <source>
        <strain evidence="2 3">NBRC 16725</strain>
    </source>
</reference>
<evidence type="ECO:0000313" key="3">
    <source>
        <dbReference type="Proteomes" id="UP000016568"/>
    </source>
</evidence>
<evidence type="ECO:0000259" key="1">
    <source>
        <dbReference type="SMART" id="SM00460"/>
    </source>
</evidence>
<dbReference type="Pfam" id="PF01841">
    <property type="entry name" value="Transglut_core"/>
    <property type="match status" value="1"/>
</dbReference>
<dbReference type="AlphaFoldDB" id="U2YJJ6"/>
<comment type="caution">
    <text evidence="2">The sequence shown here is derived from an EMBL/GenBank/DDBJ whole genome shotgun (WGS) entry which is preliminary data.</text>
</comment>
<feature type="domain" description="Transglutaminase-like" evidence="1">
    <location>
        <begin position="175"/>
        <end position="246"/>
    </location>
</feature>
<dbReference type="KEGG" id="ntd:EGO55_10130"/>
<proteinExistence type="predicted"/>
<dbReference type="InterPro" id="IPR002931">
    <property type="entry name" value="Transglutaminase-like"/>
</dbReference>
<protein>
    <submittedName>
        <fullName evidence="2">Transglutaminase-like protein</fullName>
    </submittedName>
</protein>
<keyword evidence="3" id="KW-1185">Reference proteome</keyword>
<organism evidence="2 3">
    <name type="scientific">Caenibius tardaugens NBRC 16725</name>
    <dbReference type="NCBI Taxonomy" id="1219035"/>
    <lineage>
        <taxon>Bacteria</taxon>
        <taxon>Pseudomonadati</taxon>
        <taxon>Pseudomonadota</taxon>
        <taxon>Alphaproteobacteria</taxon>
        <taxon>Sphingomonadales</taxon>
        <taxon>Erythrobacteraceae</taxon>
        <taxon>Caenibius</taxon>
    </lineage>
</organism>
<dbReference type="EMBL" id="BASZ01000004">
    <property type="protein sequence ID" value="GAD48620.1"/>
    <property type="molecule type" value="Genomic_DNA"/>
</dbReference>